<evidence type="ECO:0000256" key="3">
    <source>
        <dbReference type="PROSITE-ProRule" id="PRU00023"/>
    </source>
</evidence>
<dbReference type="eggNOG" id="KOG4177">
    <property type="taxonomic scope" value="Eukaryota"/>
</dbReference>
<keyword evidence="5" id="KW-1185">Reference proteome</keyword>
<organism evidence="4 5">
    <name type="scientific">Daphnia pulex</name>
    <name type="common">Water flea</name>
    <dbReference type="NCBI Taxonomy" id="6669"/>
    <lineage>
        <taxon>Eukaryota</taxon>
        <taxon>Metazoa</taxon>
        <taxon>Ecdysozoa</taxon>
        <taxon>Arthropoda</taxon>
        <taxon>Crustacea</taxon>
        <taxon>Branchiopoda</taxon>
        <taxon>Diplostraca</taxon>
        <taxon>Cladocera</taxon>
        <taxon>Anomopoda</taxon>
        <taxon>Daphniidae</taxon>
        <taxon>Daphnia</taxon>
    </lineage>
</organism>
<dbReference type="OrthoDB" id="6107672at2759"/>
<name>E9HRS5_DAPPU</name>
<reference evidence="4 5" key="1">
    <citation type="journal article" date="2011" name="Science">
        <title>The ecoresponsive genome of Daphnia pulex.</title>
        <authorList>
            <person name="Colbourne J.K."/>
            <person name="Pfrender M.E."/>
            <person name="Gilbert D."/>
            <person name="Thomas W.K."/>
            <person name="Tucker A."/>
            <person name="Oakley T.H."/>
            <person name="Tokishita S."/>
            <person name="Aerts A."/>
            <person name="Arnold G.J."/>
            <person name="Basu M.K."/>
            <person name="Bauer D.J."/>
            <person name="Caceres C.E."/>
            <person name="Carmel L."/>
            <person name="Casola C."/>
            <person name="Choi J.H."/>
            <person name="Detter J.C."/>
            <person name="Dong Q."/>
            <person name="Dusheyko S."/>
            <person name="Eads B.D."/>
            <person name="Frohlich T."/>
            <person name="Geiler-Samerotte K.A."/>
            <person name="Gerlach D."/>
            <person name="Hatcher P."/>
            <person name="Jogdeo S."/>
            <person name="Krijgsveld J."/>
            <person name="Kriventseva E.V."/>
            <person name="Kultz D."/>
            <person name="Laforsch C."/>
            <person name="Lindquist E."/>
            <person name="Lopez J."/>
            <person name="Manak J.R."/>
            <person name="Muller J."/>
            <person name="Pangilinan J."/>
            <person name="Patwardhan R.P."/>
            <person name="Pitluck S."/>
            <person name="Pritham E.J."/>
            <person name="Rechtsteiner A."/>
            <person name="Rho M."/>
            <person name="Rogozin I.B."/>
            <person name="Sakarya O."/>
            <person name="Salamov A."/>
            <person name="Schaack S."/>
            <person name="Shapiro H."/>
            <person name="Shiga Y."/>
            <person name="Skalitzky C."/>
            <person name="Smith Z."/>
            <person name="Souvorov A."/>
            <person name="Sung W."/>
            <person name="Tang Z."/>
            <person name="Tsuchiya D."/>
            <person name="Tu H."/>
            <person name="Vos H."/>
            <person name="Wang M."/>
            <person name="Wolf Y.I."/>
            <person name="Yamagata H."/>
            <person name="Yamada T."/>
            <person name="Ye Y."/>
            <person name="Shaw J.R."/>
            <person name="Andrews J."/>
            <person name="Crease T.J."/>
            <person name="Tang H."/>
            <person name="Lucas S.M."/>
            <person name="Robertson H.M."/>
            <person name="Bork P."/>
            <person name="Koonin E.V."/>
            <person name="Zdobnov E.M."/>
            <person name="Grigoriev I.V."/>
            <person name="Lynch M."/>
            <person name="Boore J.L."/>
        </authorList>
    </citation>
    <scope>NUCLEOTIDE SEQUENCE [LARGE SCALE GENOMIC DNA]</scope>
</reference>
<dbReference type="InterPro" id="IPR002110">
    <property type="entry name" value="Ankyrin_rpt"/>
</dbReference>
<dbReference type="GO" id="GO:0010468">
    <property type="term" value="P:regulation of gene expression"/>
    <property type="evidence" value="ECO:0000318"/>
    <property type="project" value="GO_Central"/>
</dbReference>
<keyword evidence="2 3" id="KW-0040">ANK repeat</keyword>
<dbReference type="AlphaFoldDB" id="E9HRS5"/>
<dbReference type="PANTHER" id="PTHR24124">
    <property type="entry name" value="ANKYRIN REPEAT FAMILY A"/>
    <property type="match status" value="1"/>
</dbReference>
<dbReference type="KEGG" id="dpx:DAPPUDRAFT_264527"/>
<dbReference type="Proteomes" id="UP000000305">
    <property type="component" value="Unassembled WGS sequence"/>
</dbReference>
<dbReference type="PROSITE" id="PS50297">
    <property type="entry name" value="ANK_REP_REGION"/>
    <property type="match status" value="4"/>
</dbReference>
<dbReference type="SUPFAM" id="SSF48403">
    <property type="entry name" value="Ankyrin repeat"/>
    <property type="match status" value="2"/>
</dbReference>
<dbReference type="InterPro" id="IPR036770">
    <property type="entry name" value="Ankyrin_rpt-contain_sf"/>
</dbReference>
<proteinExistence type="predicted"/>
<evidence type="ECO:0000313" key="4">
    <source>
        <dbReference type="EMBL" id="EFX65566.1"/>
    </source>
</evidence>
<dbReference type="HOGENOM" id="CLU_431008_0_0_1"/>
<evidence type="ECO:0000313" key="5">
    <source>
        <dbReference type="Proteomes" id="UP000000305"/>
    </source>
</evidence>
<gene>
    <name evidence="4" type="ORF">DAPPUDRAFT_264527</name>
</gene>
<evidence type="ECO:0000256" key="2">
    <source>
        <dbReference type="ARBA" id="ARBA00023043"/>
    </source>
</evidence>
<evidence type="ECO:0000256" key="1">
    <source>
        <dbReference type="ARBA" id="ARBA00022737"/>
    </source>
</evidence>
<dbReference type="SMART" id="SM00248">
    <property type="entry name" value="ANK"/>
    <property type="match status" value="10"/>
</dbReference>
<feature type="repeat" description="ANK" evidence="3">
    <location>
        <begin position="289"/>
        <end position="321"/>
    </location>
</feature>
<dbReference type="STRING" id="6669.E9HRS5"/>
<dbReference type="PhylomeDB" id="E9HRS5"/>
<feature type="repeat" description="ANK" evidence="3">
    <location>
        <begin position="522"/>
        <end position="555"/>
    </location>
</feature>
<dbReference type="EMBL" id="GL732740">
    <property type="protein sequence ID" value="EFX65566.1"/>
    <property type="molecule type" value="Genomic_DNA"/>
</dbReference>
<accession>E9HRS5</accession>
<dbReference type="InParanoid" id="E9HRS5"/>
<dbReference type="Pfam" id="PF12796">
    <property type="entry name" value="Ank_2"/>
    <property type="match status" value="3"/>
</dbReference>
<keyword evidence="1" id="KW-0677">Repeat</keyword>
<feature type="repeat" description="ANK" evidence="3">
    <location>
        <begin position="362"/>
        <end position="394"/>
    </location>
</feature>
<dbReference type="GO" id="GO:0005634">
    <property type="term" value="C:nucleus"/>
    <property type="evidence" value="ECO:0000318"/>
    <property type="project" value="GO_Central"/>
</dbReference>
<dbReference type="PROSITE" id="PS50088">
    <property type="entry name" value="ANK_REPEAT"/>
    <property type="match status" value="4"/>
</dbReference>
<feature type="repeat" description="ANK" evidence="3">
    <location>
        <begin position="395"/>
        <end position="419"/>
    </location>
</feature>
<sequence>MNHAHACWYGRNDEQKLLFVPDADNEPDVEHEISEPGLFRFLFDEETLEILEYTGADIPDTPDVLKDIDKESKIKEFEIHQSSTGKVDAGGAIHTFVVFKTASQTDGDDWWSLEKNLECIILQRSGNKNDVKRKLDGAERIKVKPIKENLKGKGTIQDLLALLWAHQIVAENLDADDSNCQTFVTLVIKRMTGYENEENTDLVDALMESEELDIDVFLREGIALNNAITFSKTKMVEHFLKPLYNADPTIGDENGMNKLQIAAMYATKTEIFDLLLAHDKVNIDDVNESGQTALHAAVSACNAIAVKYLINKGAHPNIIDKKSMSPLHVATWERVHGNAIIDLLLEVKKVKGLGDVNDQNEQGVTALHYAAFKSNEITAEHLIQKGADVNRLDIDGHTPLHVAATLAKDMKIIDVLLKNIEDEAIFKNDATAILACAKMNKNELLAHQIVARLVEKGIASIEESQSAEVDAEMFRMTIKSRVNISTETYNEIGMNALHLASIYAKTTDLIDDVLEKGEFDINGNTPLHYAIEGMNPSIIIPHLILKGANPNVGNKNGVTPLHKATTFAKDVHVVELFLNNPDVEVNLMDDDGRTALDYAMNNKHGLGERIANLLRESRRGNRKQTGCSRGSRSRH</sequence>
<dbReference type="PANTHER" id="PTHR24124:SF14">
    <property type="entry name" value="CHROMOSOME UNDETERMINED SCAFFOLD_25, WHOLE GENOME SHOTGUN SEQUENCE"/>
    <property type="match status" value="1"/>
</dbReference>
<protein>
    <submittedName>
        <fullName evidence="4">Uncharacterized protein</fullName>
    </submittedName>
</protein>
<dbReference type="Gene3D" id="1.25.40.20">
    <property type="entry name" value="Ankyrin repeat-containing domain"/>
    <property type="match status" value="4"/>
</dbReference>